<reference evidence="2 3" key="1">
    <citation type="journal article" date="2019" name="Sci. Rep.">
        <title>A high-quality genome of Eragrostis curvula grass provides insights into Poaceae evolution and supports new strategies to enhance forage quality.</title>
        <authorList>
            <person name="Carballo J."/>
            <person name="Santos B.A.C.M."/>
            <person name="Zappacosta D."/>
            <person name="Garbus I."/>
            <person name="Selva J.P."/>
            <person name="Gallo C.A."/>
            <person name="Diaz A."/>
            <person name="Albertini E."/>
            <person name="Caccamo M."/>
            <person name="Echenique V."/>
        </authorList>
    </citation>
    <scope>NUCLEOTIDE SEQUENCE [LARGE SCALE GENOMIC DNA]</scope>
    <source>
        <strain evidence="3">cv. Victoria</strain>
        <tissue evidence="2">Leaf</tissue>
    </source>
</reference>
<dbReference type="Proteomes" id="UP000324897">
    <property type="component" value="Chromosome 5"/>
</dbReference>
<evidence type="ECO:0000313" key="2">
    <source>
        <dbReference type="EMBL" id="TVU48407.1"/>
    </source>
</evidence>
<protein>
    <submittedName>
        <fullName evidence="2">Uncharacterized protein</fullName>
    </submittedName>
</protein>
<organism evidence="2 3">
    <name type="scientific">Eragrostis curvula</name>
    <name type="common">weeping love grass</name>
    <dbReference type="NCBI Taxonomy" id="38414"/>
    <lineage>
        <taxon>Eukaryota</taxon>
        <taxon>Viridiplantae</taxon>
        <taxon>Streptophyta</taxon>
        <taxon>Embryophyta</taxon>
        <taxon>Tracheophyta</taxon>
        <taxon>Spermatophyta</taxon>
        <taxon>Magnoliopsida</taxon>
        <taxon>Liliopsida</taxon>
        <taxon>Poales</taxon>
        <taxon>Poaceae</taxon>
        <taxon>PACMAD clade</taxon>
        <taxon>Chloridoideae</taxon>
        <taxon>Eragrostideae</taxon>
        <taxon>Eragrostidinae</taxon>
        <taxon>Eragrostis</taxon>
    </lineage>
</organism>
<feature type="region of interest" description="Disordered" evidence="1">
    <location>
        <begin position="173"/>
        <end position="196"/>
    </location>
</feature>
<feature type="region of interest" description="Disordered" evidence="1">
    <location>
        <begin position="138"/>
        <end position="160"/>
    </location>
</feature>
<proteinExistence type="predicted"/>
<comment type="caution">
    <text evidence="2">The sequence shown here is derived from an EMBL/GenBank/DDBJ whole genome shotgun (WGS) entry which is preliminary data.</text>
</comment>
<evidence type="ECO:0000256" key="1">
    <source>
        <dbReference type="SAM" id="MobiDB-lite"/>
    </source>
</evidence>
<dbReference type="EMBL" id="RWGY01000004">
    <property type="protein sequence ID" value="TVU48407.1"/>
    <property type="molecule type" value="Genomic_DNA"/>
</dbReference>
<keyword evidence="3" id="KW-1185">Reference proteome</keyword>
<name>A0A5J9WKL7_9POAL</name>
<dbReference type="AlphaFoldDB" id="A0A5J9WKL7"/>
<dbReference type="Gramene" id="TVU48407">
    <property type="protein sequence ID" value="TVU48407"/>
    <property type="gene ID" value="EJB05_08043"/>
</dbReference>
<gene>
    <name evidence="2" type="ORF">EJB05_08043</name>
</gene>
<evidence type="ECO:0000313" key="3">
    <source>
        <dbReference type="Proteomes" id="UP000324897"/>
    </source>
</evidence>
<sequence>MMEVGKSTPTIGRGRILTHNGIKGKKVKHLPHFFLLTSNNYLNLTLQTPVMINQDGNISLAGDIQEGEKQFHHHVVAEEENGNHKQFGERWKLPVRTCRVCCLICDSGDDEADVPDNIGDAGADQTLDLCSSLDGDPAPGEAIGFSRSSGPRARCSDGDVSLPASSLLGSARISEIEGDSSPSIAARPDSEADGDP</sequence>
<accession>A0A5J9WKL7</accession>
<feature type="non-terminal residue" evidence="2">
    <location>
        <position position="1"/>
    </location>
</feature>